<dbReference type="GO" id="GO:0000155">
    <property type="term" value="F:phosphorelay sensor kinase activity"/>
    <property type="evidence" value="ECO:0007669"/>
    <property type="project" value="InterPro"/>
</dbReference>
<evidence type="ECO:0000256" key="5">
    <source>
        <dbReference type="ARBA" id="ARBA00022553"/>
    </source>
</evidence>
<dbReference type="InterPro" id="IPR004358">
    <property type="entry name" value="Sig_transdc_His_kin-like_C"/>
</dbReference>
<evidence type="ECO:0000256" key="3">
    <source>
        <dbReference type="ARBA" id="ARBA00012438"/>
    </source>
</evidence>
<feature type="transmembrane region" description="Helical" evidence="12">
    <location>
        <begin position="166"/>
        <end position="188"/>
    </location>
</feature>
<dbReference type="Pfam" id="PF00672">
    <property type="entry name" value="HAMP"/>
    <property type="match status" value="1"/>
</dbReference>
<evidence type="ECO:0000256" key="9">
    <source>
        <dbReference type="ARBA" id="ARBA00022840"/>
    </source>
</evidence>
<evidence type="ECO:0000256" key="11">
    <source>
        <dbReference type="ARBA" id="ARBA00023136"/>
    </source>
</evidence>
<dbReference type="Gene3D" id="3.30.565.10">
    <property type="entry name" value="Histidine kinase-like ATPase, C-terminal domain"/>
    <property type="match status" value="1"/>
</dbReference>
<dbReference type="Gene3D" id="1.10.287.130">
    <property type="match status" value="1"/>
</dbReference>
<dbReference type="InterPro" id="IPR003594">
    <property type="entry name" value="HATPase_dom"/>
</dbReference>
<accession>A0A7C5ENY3</accession>
<keyword evidence="5" id="KW-0597">Phosphoprotein</keyword>
<sequence length="589" mass="65820">MGPKRLVWQLFLSYLLVTLISLLAVTWYAITSTEKFYLKQTASDLENRARLLENYLRPQYGKESRTIDRLCKEMGIIAATRFTVVLPSGEVLGDTYEDPGRMDNHGDRPEIQTALKGGVGVSTRYSYTRRQQLIYVAVPWLVEGNLVGAVRASLPLGEIAGELKVIYGNIALGALVIALVMGILSIIISRRFTKPLEELERGARRFAQGRLDRKLSVPPTFELANLAEAMNQMATQLEERLHLLTMHSREHEAILAAMVEGVLAFDQKGYLLTLNKAAAQMLGINPEALKQRHLREVLQNPDLRWFVNRLLTSPEPLQEEISLKGNGSRFLQVQGRALRDPDGGLMGNLVVLQDITHLRRLETARRDFVANVSHELKTPVTSIKGYVETLLAGALKEPENAERFLRIIAQQADRLHDLIEDLLSLSRIEQDAERHRIALSRDNVKKVLEAARQVCAAKAASKNIKVEVVCSDHLRASFNAPLLEQALVNLLDNAIKFSPEGATVRMEAEIQKKELIIRVKDWGSGISPEHLDRIFERFYRVDAGRSRKEGGTGLGLAIVKHIAQAHRGQVQVSSIPGQGSTFTLVIPED</sequence>
<comment type="catalytic activity">
    <reaction evidence="1">
        <text>ATP + protein L-histidine = ADP + protein N-phospho-L-histidine.</text>
        <dbReference type="EC" id="2.7.13.3"/>
    </reaction>
</comment>
<keyword evidence="10" id="KW-0902">Two-component regulatory system</keyword>
<dbReference type="InterPro" id="IPR036890">
    <property type="entry name" value="HATPase_C_sf"/>
</dbReference>
<dbReference type="FunFam" id="1.10.287.130:FF:000008">
    <property type="entry name" value="Two-component sensor histidine kinase"/>
    <property type="match status" value="1"/>
</dbReference>
<dbReference type="CDD" id="cd16922">
    <property type="entry name" value="HATPase_EvgS-ArcB-TorS-like"/>
    <property type="match status" value="1"/>
</dbReference>
<keyword evidence="9" id="KW-0067">ATP-binding</keyword>
<dbReference type="AlphaFoldDB" id="A0A7C5ENY3"/>
<keyword evidence="11 12" id="KW-0472">Membrane</keyword>
<dbReference type="InterPro" id="IPR000700">
    <property type="entry name" value="PAS-assoc_C"/>
</dbReference>
<evidence type="ECO:0000256" key="10">
    <source>
        <dbReference type="ARBA" id="ARBA00023012"/>
    </source>
</evidence>
<keyword evidence="12" id="KW-1133">Transmembrane helix</keyword>
<feature type="domain" description="Histidine kinase" evidence="13">
    <location>
        <begin position="371"/>
        <end position="589"/>
    </location>
</feature>
<keyword evidence="4" id="KW-1003">Cell membrane</keyword>
<dbReference type="CDD" id="cd00130">
    <property type="entry name" value="PAS"/>
    <property type="match status" value="1"/>
</dbReference>
<keyword evidence="8 17" id="KW-0418">Kinase</keyword>
<dbReference type="FunFam" id="3.30.565.10:FF:000023">
    <property type="entry name" value="PAS domain-containing sensor histidine kinase"/>
    <property type="match status" value="1"/>
</dbReference>
<keyword evidence="7" id="KW-0547">Nucleotide-binding</keyword>
<dbReference type="PROSITE" id="PS50113">
    <property type="entry name" value="PAC"/>
    <property type="match status" value="1"/>
</dbReference>
<dbReference type="InterPro" id="IPR036097">
    <property type="entry name" value="HisK_dim/P_sf"/>
</dbReference>
<feature type="transmembrane region" description="Helical" evidence="12">
    <location>
        <begin position="6"/>
        <end position="30"/>
    </location>
</feature>
<dbReference type="InterPro" id="IPR003661">
    <property type="entry name" value="HisK_dim/P_dom"/>
</dbReference>
<evidence type="ECO:0000256" key="4">
    <source>
        <dbReference type="ARBA" id="ARBA00022475"/>
    </source>
</evidence>
<keyword evidence="6" id="KW-0808">Transferase</keyword>
<evidence type="ECO:0000256" key="8">
    <source>
        <dbReference type="ARBA" id="ARBA00022777"/>
    </source>
</evidence>
<protein>
    <recommendedName>
        <fullName evidence="3">histidine kinase</fullName>
        <ecNumber evidence="3">2.7.13.3</ecNumber>
    </recommendedName>
</protein>
<keyword evidence="12" id="KW-0812">Transmembrane</keyword>
<evidence type="ECO:0000259" key="16">
    <source>
        <dbReference type="PROSITE" id="PS50885"/>
    </source>
</evidence>
<proteinExistence type="predicted"/>
<feature type="domain" description="PAS" evidence="14">
    <location>
        <begin position="247"/>
        <end position="302"/>
    </location>
</feature>
<dbReference type="SUPFAM" id="SSF47384">
    <property type="entry name" value="Homodimeric domain of signal transducing histidine kinase"/>
    <property type="match status" value="1"/>
</dbReference>
<comment type="caution">
    <text evidence="17">The sequence shown here is derived from an EMBL/GenBank/DDBJ whole genome shotgun (WGS) entry which is preliminary data.</text>
</comment>
<evidence type="ECO:0000256" key="6">
    <source>
        <dbReference type="ARBA" id="ARBA00022679"/>
    </source>
</evidence>
<dbReference type="GO" id="GO:0005886">
    <property type="term" value="C:plasma membrane"/>
    <property type="evidence" value="ECO:0007669"/>
    <property type="project" value="UniProtKB-SubCell"/>
</dbReference>
<dbReference type="GO" id="GO:0005524">
    <property type="term" value="F:ATP binding"/>
    <property type="evidence" value="ECO:0007669"/>
    <property type="project" value="UniProtKB-KW"/>
</dbReference>
<dbReference type="EC" id="2.7.13.3" evidence="3"/>
<dbReference type="InterPro" id="IPR003660">
    <property type="entry name" value="HAMP_dom"/>
</dbReference>
<dbReference type="PROSITE" id="PS50112">
    <property type="entry name" value="PAS"/>
    <property type="match status" value="1"/>
</dbReference>
<dbReference type="PANTHER" id="PTHR45453">
    <property type="entry name" value="PHOSPHATE REGULON SENSOR PROTEIN PHOR"/>
    <property type="match status" value="1"/>
</dbReference>
<feature type="transmembrane region" description="Helical" evidence="12">
    <location>
        <begin position="133"/>
        <end position="154"/>
    </location>
</feature>
<dbReference type="PROSITE" id="PS50885">
    <property type="entry name" value="HAMP"/>
    <property type="match status" value="1"/>
</dbReference>
<dbReference type="InterPro" id="IPR005467">
    <property type="entry name" value="His_kinase_dom"/>
</dbReference>
<feature type="domain" description="PAC" evidence="15">
    <location>
        <begin position="315"/>
        <end position="367"/>
    </location>
</feature>
<dbReference type="PROSITE" id="PS50109">
    <property type="entry name" value="HIS_KIN"/>
    <property type="match status" value="1"/>
</dbReference>
<name>A0A7C5ENY3_9BACT</name>
<evidence type="ECO:0000313" key="17">
    <source>
        <dbReference type="EMBL" id="HGZ11118.1"/>
    </source>
</evidence>
<dbReference type="InterPro" id="IPR013656">
    <property type="entry name" value="PAS_4"/>
</dbReference>
<evidence type="ECO:0000256" key="1">
    <source>
        <dbReference type="ARBA" id="ARBA00000085"/>
    </source>
</evidence>
<evidence type="ECO:0000256" key="2">
    <source>
        <dbReference type="ARBA" id="ARBA00004236"/>
    </source>
</evidence>
<evidence type="ECO:0000259" key="15">
    <source>
        <dbReference type="PROSITE" id="PS50113"/>
    </source>
</evidence>
<dbReference type="Gene3D" id="6.10.340.10">
    <property type="match status" value="1"/>
</dbReference>
<dbReference type="CDD" id="cd00082">
    <property type="entry name" value="HisKA"/>
    <property type="match status" value="1"/>
</dbReference>
<dbReference type="InterPro" id="IPR000014">
    <property type="entry name" value="PAS"/>
</dbReference>
<dbReference type="SMART" id="SM00388">
    <property type="entry name" value="HisKA"/>
    <property type="match status" value="1"/>
</dbReference>
<dbReference type="SUPFAM" id="SSF55874">
    <property type="entry name" value="ATPase domain of HSP90 chaperone/DNA topoisomerase II/histidine kinase"/>
    <property type="match status" value="1"/>
</dbReference>
<dbReference type="SMART" id="SM00091">
    <property type="entry name" value="PAS"/>
    <property type="match status" value="1"/>
</dbReference>
<dbReference type="PRINTS" id="PR00344">
    <property type="entry name" value="BCTRLSENSOR"/>
</dbReference>
<dbReference type="InterPro" id="IPR035965">
    <property type="entry name" value="PAS-like_dom_sf"/>
</dbReference>
<evidence type="ECO:0000256" key="7">
    <source>
        <dbReference type="ARBA" id="ARBA00022741"/>
    </source>
</evidence>
<dbReference type="SUPFAM" id="SSF158472">
    <property type="entry name" value="HAMP domain-like"/>
    <property type="match status" value="1"/>
</dbReference>
<dbReference type="NCBIfam" id="TIGR00229">
    <property type="entry name" value="sensory_box"/>
    <property type="match status" value="1"/>
</dbReference>
<dbReference type="Pfam" id="PF02518">
    <property type="entry name" value="HATPase_c"/>
    <property type="match status" value="1"/>
</dbReference>
<dbReference type="Pfam" id="PF00512">
    <property type="entry name" value="HisKA"/>
    <property type="match status" value="1"/>
</dbReference>
<reference evidence="17" key="1">
    <citation type="journal article" date="2020" name="mSystems">
        <title>Genome- and Community-Level Interaction Insights into Carbon Utilization and Element Cycling Functions of Hydrothermarchaeota in Hydrothermal Sediment.</title>
        <authorList>
            <person name="Zhou Z."/>
            <person name="Liu Y."/>
            <person name="Xu W."/>
            <person name="Pan J."/>
            <person name="Luo Z.H."/>
            <person name="Li M."/>
        </authorList>
    </citation>
    <scope>NUCLEOTIDE SEQUENCE [LARGE SCALE GENOMIC DNA]</scope>
    <source>
        <strain evidence="17">SpSt-853</strain>
    </source>
</reference>
<gene>
    <name evidence="17" type="ORF">ENW48_02735</name>
</gene>
<dbReference type="EMBL" id="DTKJ01000017">
    <property type="protein sequence ID" value="HGZ11118.1"/>
    <property type="molecule type" value="Genomic_DNA"/>
</dbReference>
<evidence type="ECO:0000259" key="13">
    <source>
        <dbReference type="PROSITE" id="PS50109"/>
    </source>
</evidence>
<dbReference type="SMART" id="SM00387">
    <property type="entry name" value="HATPase_c"/>
    <property type="match status" value="1"/>
</dbReference>
<evidence type="ECO:0000256" key="12">
    <source>
        <dbReference type="SAM" id="Phobius"/>
    </source>
</evidence>
<dbReference type="Pfam" id="PF08448">
    <property type="entry name" value="PAS_4"/>
    <property type="match status" value="1"/>
</dbReference>
<dbReference type="PANTHER" id="PTHR45453:SF1">
    <property type="entry name" value="PHOSPHATE REGULON SENSOR PROTEIN PHOR"/>
    <property type="match status" value="1"/>
</dbReference>
<dbReference type="SMART" id="SM00304">
    <property type="entry name" value="HAMP"/>
    <property type="match status" value="1"/>
</dbReference>
<dbReference type="InterPro" id="IPR050351">
    <property type="entry name" value="BphY/WalK/GraS-like"/>
</dbReference>
<feature type="domain" description="HAMP" evidence="16">
    <location>
        <begin position="190"/>
        <end position="242"/>
    </location>
</feature>
<dbReference type="SUPFAM" id="SSF55785">
    <property type="entry name" value="PYP-like sensor domain (PAS domain)"/>
    <property type="match status" value="1"/>
</dbReference>
<organism evidence="17">
    <name type="scientific">Desulfobacca acetoxidans</name>
    <dbReference type="NCBI Taxonomy" id="60893"/>
    <lineage>
        <taxon>Bacteria</taxon>
        <taxon>Pseudomonadati</taxon>
        <taxon>Thermodesulfobacteriota</taxon>
        <taxon>Desulfobaccia</taxon>
        <taxon>Desulfobaccales</taxon>
        <taxon>Desulfobaccaceae</taxon>
        <taxon>Desulfobacca</taxon>
    </lineage>
</organism>
<dbReference type="CDD" id="cd06225">
    <property type="entry name" value="HAMP"/>
    <property type="match status" value="1"/>
</dbReference>
<comment type="subcellular location">
    <subcellularLocation>
        <location evidence="2">Cell membrane</location>
    </subcellularLocation>
</comment>
<dbReference type="GO" id="GO:0004721">
    <property type="term" value="F:phosphoprotein phosphatase activity"/>
    <property type="evidence" value="ECO:0007669"/>
    <property type="project" value="TreeGrafter"/>
</dbReference>
<evidence type="ECO:0000259" key="14">
    <source>
        <dbReference type="PROSITE" id="PS50112"/>
    </source>
</evidence>
<dbReference type="GO" id="GO:0016036">
    <property type="term" value="P:cellular response to phosphate starvation"/>
    <property type="evidence" value="ECO:0007669"/>
    <property type="project" value="TreeGrafter"/>
</dbReference>
<dbReference type="Gene3D" id="3.30.450.20">
    <property type="entry name" value="PAS domain"/>
    <property type="match status" value="1"/>
</dbReference>